<evidence type="ECO:0000256" key="6">
    <source>
        <dbReference type="ARBA" id="ARBA00023139"/>
    </source>
</evidence>
<keyword evidence="2" id="KW-0479">Metal-binding</keyword>
<dbReference type="Pfam" id="PF00503">
    <property type="entry name" value="G-alpha"/>
    <property type="match status" value="1"/>
</dbReference>
<dbReference type="FunFam" id="3.40.50.300:FF:000720">
    <property type="entry name" value="Guanine nucleotide-binding protein G(k) subunit alpha"/>
    <property type="match status" value="1"/>
</dbReference>
<dbReference type="GO" id="GO:0031683">
    <property type="term" value="F:G-protein beta/gamma-subunit complex binding"/>
    <property type="evidence" value="ECO:0007669"/>
    <property type="project" value="InterPro"/>
</dbReference>
<dbReference type="PROSITE" id="PS51882">
    <property type="entry name" value="G_ALPHA"/>
    <property type="match status" value="1"/>
</dbReference>
<reference evidence="11" key="1">
    <citation type="submission" date="2022-11" db="UniProtKB">
        <authorList>
            <consortium name="WormBaseParasite"/>
        </authorList>
    </citation>
    <scope>IDENTIFICATION</scope>
</reference>
<evidence type="ECO:0000313" key="10">
    <source>
        <dbReference type="Proteomes" id="UP000887565"/>
    </source>
</evidence>
<dbReference type="GO" id="GO:0046872">
    <property type="term" value="F:metal ion binding"/>
    <property type="evidence" value="ECO:0007669"/>
    <property type="project" value="UniProtKB-KW"/>
</dbReference>
<proteinExistence type="predicted"/>
<evidence type="ECO:0000256" key="4">
    <source>
        <dbReference type="ARBA" id="ARBA00022842"/>
    </source>
</evidence>
<dbReference type="InterPro" id="IPR027417">
    <property type="entry name" value="P-loop_NTPase"/>
</dbReference>
<organism evidence="10 11">
    <name type="scientific">Romanomermis culicivorax</name>
    <name type="common">Nematode worm</name>
    <dbReference type="NCBI Taxonomy" id="13658"/>
    <lineage>
        <taxon>Eukaryota</taxon>
        <taxon>Metazoa</taxon>
        <taxon>Ecdysozoa</taxon>
        <taxon>Nematoda</taxon>
        <taxon>Enoplea</taxon>
        <taxon>Dorylaimia</taxon>
        <taxon>Mermithida</taxon>
        <taxon>Mermithoidea</taxon>
        <taxon>Mermithidae</taxon>
        <taxon>Romanomermis</taxon>
    </lineage>
</organism>
<evidence type="ECO:0000256" key="3">
    <source>
        <dbReference type="ARBA" id="ARBA00022741"/>
    </source>
</evidence>
<keyword evidence="5 9" id="KW-0342">GTP-binding</keyword>
<dbReference type="Proteomes" id="UP000887565">
    <property type="component" value="Unplaced"/>
</dbReference>
<dbReference type="GO" id="GO:0007188">
    <property type="term" value="P:adenylate cyclase-modulating G protein-coupled receptor signaling pathway"/>
    <property type="evidence" value="ECO:0007669"/>
    <property type="project" value="TreeGrafter"/>
</dbReference>
<keyword evidence="6" id="KW-0564">Palmitate</keyword>
<evidence type="ECO:0000313" key="11">
    <source>
        <dbReference type="WBParaSite" id="nRc.2.0.1.t24375-RA"/>
    </source>
</evidence>
<dbReference type="GO" id="GO:0001664">
    <property type="term" value="F:G protein-coupled receptor binding"/>
    <property type="evidence" value="ECO:0007669"/>
    <property type="project" value="TreeGrafter"/>
</dbReference>
<dbReference type="GO" id="GO:0005737">
    <property type="term" value="C:cytoplasm"/>
    <property type="evidence" value="ECO:0007669"/>
    <property type="project" value="TreeGrafter"/>
</dbReference>
<keyword evidence="3 9" id="KW-0547">Nucleotide-binding</keyword>
<protein>
    <submittedName>
        <fullName evidence="11">Uncharacterized protein</fullName>
    </submittedName>
</protein>
<evidence type="ECO:0000256" key="7">
    <source>
        <dbReference type="ARBA" id="ARBA00023224"/>
    </source>
</evidence>
<dbReference type="GO" id="GO:0005525">
    <property type="term" value="F:GTP binding"/>
    <property type="evidence" value="ECO:0007669"/>
    <property type="project" value="UniProtKB-KW"/>
</dbReference>
<keyword evidence="1" id="KW-0519">Myristate</keyword>
<dbReference type="GO" id="GO:0003924">
    <property type="term" value="F:GTPase activity"/>
    <property type="evidence" value="ECO:0007669"/>
    <property type="project" value="InterPro"/>
</dbReference>
<evidence type="ECO:0000256" key="1">
    <source>
        <dbReference type="ARBA" id="ARBA00022707"/>
    </source>
</evidence>
<keyword evidence="4" id="KW-0460">Magnesium</keyword>
<dbReference type="AlphaFoldDB" id="A0A915JEY4"/>
<evidence type="ECO:0000256" key="9">
    <source>
        <dbReference type="PIRSR" id="PIRSR601019-1"/>
    </source>
</evidence>
<evidence type="ECO:0000256" key="5">
    <source>
        <dbReference type="ARBA" id="ARBA00023134"/>
    </source>
</evidence>
<dbReference type="Gene3D" id="3.40.50.300">
    <property type="entry name" value="P-loop containing nucleotide triphosphate hydrolases"/>
    <property type="match status" value="1"/>
</dbReference>
<dbReference type="WBParaSite" id="nRc.2.0.1.t24375-RA">
    <property type="protein sequence ID" value="nRc.2.0.1.t24375-RA"/>
    <property type="gene ID" value="nRc.2.0.1.g24375"/>
</dbReference>
<keyword evidence="7" id="KW-0807">Transducer</keyword>
<name>A0A915JEY4_ROMCU</name>
<evidence type="ECO:0000256" key="8">
    <source>
        <dbReference type="ARBA" id="ARBA00023288"/>
    </source>
</evidence>
<dbReference type="GO" id="GO:0005834">
    <property type="term" value="C:heterotrimeric G-protein complex"/>
    <property type="evidence" value="ECO:0007669"/>
    <property type="project" value="TreeGrafter"/>
</dbReference>
<dbReference type="PANTHER" id="PTHR10218:SF362">
    <property type="entry name" value="G PROTEIN ALPHA O SUBUNIT"/>
    <property type="match status" value="1"/>
</dbReference>
<dbReference type="InterPro" id="IPR001019">
    <property type="entry name" value="Gprotein_alpha_su"/>
</dbReference>
<keyword evidence="8" id="KW-0449">Lipoprotein</keyword>
<evidence type="ECO:0000256" key="2">
    <source>
        <dbReference type="ARBA" id="ARBA00022723"/>
    </source>
</evidence>
<dbReference type="PANTHER" id="PTHR10218">
    <property type="entry name" value="GTP-BINDING PROTEIN ALPHA SUBUNIT"/>
    <property type="match status" value="1"/>
</dbReference>
<keyword evidence="10" id="KW-1185">Reference proteome</keyword>
<feature type="binding site" evidence="9">
    <location>
        <begin position="47"/>
        <end position="50"/>
    </location>
    <ligand>
        <name>GTP</name>
        <dbReference type="ChEBI" id="CHEBI:37565"/>
    </ligand>
</feature>
<sequence length="130" mass="14890">MIYIESKDKLFFLTFDLENRMIESLTLFGKICNCRWFLNLAIILFLNKRDVFSEKLKTFPLTVAFPDYKANRAGNTSVTTSSRDTLLDPKRTVATANNGARYGNNNTIKRQSRVALVIDNEKETRALACK</sequence>
<accession>A0A915JEY4</accession>
<dbReference type="SUPFAM" id="SSF52540">
    <property type="entry name" value="P-loop containing nucleoside triphosphate hydrolases"/>
    <property type="match status" value="1"/>
</dbReference>